<comment type="function">
    <text evidence="4">Required for formation of the rod structure in the basal body of the flagellar apparatus. Together with FliI and FliH, may constitute the export apparatus of flagellin.</text>
</comment>
<evidence type="ECO:0000256" key="1">
    <source>
        <dbReference type="ARBA" id="ARBA00010690"/>
    </source>
</evidence>
<dbReference type="GO" id="GO:0005886">
    <property type="term" value="C:plasma membrane"/>
    <property type="evidence" value="ECO:0007669"/>
    <property type="project" value="TreeGrafter"/>
</dbReference>
<dbReference type="PANTHER" id="PTHR30531">
    <property type="entry name" value="FLAGELLAR BIOSYNTHETIC PROTEIN FLHB"/>
    <property type="match status" value="1"/>
</dbReference>
<dbReference type="SUPFAM" id="SSF160544">
    <property type="entry name" value="EscU C-terminal domain-like"/>
    <property type="match status" value="1"/>
</dbReference>
<keyword evidence="3" id="KW-0653">Protein transport</keyword>
<dbReference type="InterPro" id="IPR029025">
    <property type="entry name" value="T3SS_substrate_exporter_C"/>
</dbReference>
<accession>A0A6F8PTU6</accession>
<proteinExistence type="inferred from homology"/>
<evidence type="ECO:0000256" key="3">
    <source>
        <dbReference type="ARBA" id="ARBA00023225"/>
    </source>
</evidence>
<keyword evidence="3" id="KW-1006">Bacterial flagellum protein export</keyword>
<evidence type="ECO:0000313" key="6">
    <source>
        <dbReference type="Proteomes" id="UP000501726"/>
    </source>
</evidence>
<dbReference type="PANTHER" id="PTHR30531:SF12">
    <property type="entry name" value="FLAGELLAR BIOSYNTHETIC PROTEIN FLHB"/>
    <property type="match status" value="1"/>
</dbReference>
<sequence>MDEAKPPLQQAVSLQYDGEGAPRVTAKGQGVIAEAIIAQGIAHKIPIQQNHELVTLLSQVQLDQEIPDKLYEAVAQVLIFAYQLSGKELPKAPNHST</sequence>
<dbReference type="InterPro" id="IPR006135">
    <property type="entry name" value="T3SS_substrate_exporter"/>
</dbReference>
<name>A0A6F8PTU6_9GAMM</name>
<dbReference type="RefSeq" id="WP_173271388.1">
    <property type="nucleotide sequence ID" value="NZ_AP021889.1"/>
</dbReference>
<dbReference type="AlphaFoldDB" id="A0A6F8PTU6"/>
<comment type="similarity">
    <text evidence="1">Belongs to the type III secretion exporter family.</text>
</comment>
<dbReference type="KEGG" id="tse:THMIRHAS_09360"/>
<protein>
    <recommendedName>
        <fullName evidence="2">Flagellar biosynthetic protein FlhB</fullName>
    </recommendedName>
</protein>
<dbReference type="Pfam" id="PF01312">
    <property type="entry name" value="Bac_export_2"/>
    <property type="match status" value="1"/>
</dbReference>
<evidence type="ECO:0000256" key="4">
    <source>
        <dbReference type="ARBA" id="ARBA00025078"/>
    </source>
</evidence>
<dbReference type="GO" id="GO:0009306">
    <property type="term" value="P:protein secretion"/>
    <property type="evidence" value="ECO:0007669"/>
    <property type="project" value="InterPro"/>
</dbReference>
<organism evidence="5 6">
    <name type="scientific">Thiosulfatimonas sediminis</name>
    <dbReference type="NCBI Taxonomy" id="2675054"/>
    <lineage>
        <taxon>Bacteria</taxon>
        <taxon>Pseudomonadati</taxon>
        <taxon>Pseudomonadota</taxon>
        <taxon>Gammaproteobacteria</taxon>
        <taxon>Thiotrichales</taxon>
        <taxon>Piscirickettsiaceae</taxon>
        <taxon>Thiosulfatimonas</taxon>
    </lineage>
</organism>
<keyword evidence="3" id="KW-0813">Transport</keyword>
<evidence type="ECO:0000256" key="2">
    <source>
        <dbReference type="ARBA" id="ARBA00021622"/>
    </source>
</evidence>
<evidence type="ECO:0000313" key="5">
    <source>
        <dbReference type="EMBL" id="BBP45563.1"/>
    </source>
</evidence>
<dbReference type="EMBL" id="AP021889">
    <property type="protein sequence ID" value="BBP45563.1"/>
    <property type="molecule type" value="Genomic_DNA"/>
</dbReference>
<reference evidence="6" key="1">
    <citation type="submission" date="2019-11" db="EMBL/GenBank/DDBJ databases">
        <title>Isolation and characterization of two novel species in the genus Thiomicrorhabdus.</title>
        <authorList>
            <person name="Mochizuki J."/>
            <person name="Kojima H."/>
            <person name="Fukui M."/>
        </authorList>
    </citation>
    <scope>NUCLEOTIDE SEQUENCE [LARGE SCALE GENOMIC DNA]</scope>
    <source>
        <strain evidence="6">aks77</strain>
    </source>
</reference>
<keyword evidence="6" id="KW-1185">Reference proteome</keyword>
<gene>
    <name evidence="5" type="ORF">THMIRHAS_09360</name>
</gene>
<dbReference type="Proteomes" id="UP000501726">
    <property type="component" value="Chromosome"/>
</dbReference>
<dbReference type="Gene3D" id="3.40.1690.10">
    <property type="entry name" value="secretion proteins EscU"/>
    <property type="match status" value="1"/>
</dbReference>